<reference evidence="2 3" key="1">
    <citation type="submission" date="2024-04" db="EMBL/GenBank/DDBJ databases">
        <authorList>
            <person name="Waldvogel A.-M."/>
            <person name="Schoenle A."/>
        </authorList>
    </citation>
    <scope>NUCLEOTIDE SEQUENCE [LARGE SCALE GENOMIC DNA]</scope>
</reference>
<accession>A0AAV2KDH2</accession>
<dbReference type="Proteomes" id="UP001497482">
    <property type="component" value="Chromosome 18"/>
</dbReference>
<sequence>MEGAYQVTPPGAVCRRPKKWSRLPPEAKRLETGSGLSSRHRHEAEERGCGWVPLGVLVRSASLLVSPLGLSRPGDGQPSSFSLGPSGVPLVSSLVGPSVVHSSCWSAPAPPPRLGAQD</sequence>
<protein>
    <submittedName>
        <fullName evidence="2">Uncharacterized protein</fullName>
    </submittedName>
</protein>
<dbReference type="EMBL" id="OZ035840">
    <property type="protein sequence ID" value="CAL1587609.1"/>
    <property type="molecule type" value="Genomic_DNA"/>
</dbReference>
<evidence type="ECO:0000256" key="1">
    <source>
        <dbReference type="SAM" id="MobiDB-lite"/>
    </source>
</evidence>
<gene>
    <name evidence="2" type="ORF">KC01_LOCUS17557</name>
</gene>
<organism evidence="2 3">
    <name type="scientific">Knipowitschia caucasica</name>
    <name type="common">Caucasian dwarf goby</name>
    <name type="synonym">Pomatoschistus caucasicus</name>
    <dbReference type="NCBI Taxonomy" id="637954"/>
    <lineage>
        <taxon>Eukaryota</taxon>
        <taxon>Metazoa</taxon>
        <taxon>Chordata</taxon>
        <taxon>Craniata</taxon>
        <taxon>Vertebrata</taxon>
        <taxon>Euteleostomi</taxon>
        <taxon>Actinopterygii</taxon>
        <taxon>Neopterygii</taxon>
        <taxon>Teleostei</taxon>
        <taxon>Neoteleostei</taxon>
        <taxon>Acanthomorphata</taxon>
        <taxon>Gobiaria</taxon>
        <taxon>Gobiiformes</taxon>
        <taxon>Gobioidei</taxon>
        <taxon>Gobiidae</taxon>
        <taxon>Gobiinae</taxon>
        <taxon>Knipowitschia</taxon>
    </lineage>
</organism>
<dbReference type="AlphaFoldDB" id="A0AAV2KDH2"/>
<evidence type="ECO:0000313" key="2">
    <source>
        <dbReference type="EMBL" id="CAL1587609.1"/>
    </source>
</evidence>
<name>A0AAV2KDH2_KNICA</name>
<proteinExistence type="predicted"/>
<evidence type="ECO:0000313" key="3">
    <source>
        <dbReference type="Proteomes" id="UP001497482"/>
    </source>
</evidence>
<keyword evidence="3" id="KW-1185">Reference proteome</keyword>
<feature type="region of interest" description="Disordered" evidence="1">
    <location>
        <begin position="16"/>
        <end position="44"/>
    </location>
</feature>